<gene>
    <name evidence="4" type="ORF">GCM10009111_26800</name>
</gene>
<accession>A0ABN1L999</accession>
<evidence type="ECO:0000259" key="3">
    <source>
        <dbReference type="Pfam" id="PF13505"/>
    </source>
</evidence>
<organism evidence="4 5">
    <name type="scientific">Colwellia asteriadis</name>
    <dbReference type="NCBI Taxonomy" id="517723"/>
    <lineage>
        <taxon>Bacteria</taxon>
        <taxon>Pseudomonadati</taxon>
        <taxon>Pseudomonadota</taxon>
        <taxon>Gammaproteobacteria</taxon>
        <taxon>Alteromonadales</taxon>
        <taxon>Colwelliaceae</taxon>
        <taxon>Colwellia</taxon>
    </lineage>
</organism>
<dbReference type="RefSeq" id="WP_343818070.1">
    <property type="nucleotide sequence ID" value="NZ_BAAAFA010000009.1"/>
</dbReference>
<evidence type="ECO:0000256" key="1">
    <source>
        <dbReference type="ARBA" id="ARBA00022729"/>
    </source>
</evidence>
<evidence type="ECO:0000256" key="2">
    <source>
        <dbReference type="SAM" id="SignalP"/>
    </source>
</evidence>
<evidence type="ECO:0000313" key="4">
    <source>
        <dbReference type="EMBL" id="GAA0820789.1"/>
    </source>
</evidence>
<comment type="caution">
    <text evidence="4">The sequence shown here is derived from an EMBL/GenBank/DDBJ whole genome shotgun (WGS) entry which is preliminary data.</text>
</comment>
<dbReference type="InterPro" id="IPR027385">
    <property type="entry name" value="Beta-barrel_OMP"/>
</dbReference>
<reference evidence="4 5" key="1">
    <citation type="journal article" date="2019" name="Int. J. Syst. Evol. Microbiol.">
        <title>The Global Catalogue of Microorganisms (GCM) 10K type strain sequencing project: providing services to taxonomists for standard genome sequencing and annotation.</title>
        <authorList>
            <consortium name="The Broad Institute Genomics Platform"/>
            <consortium name="The Broad Institute Genome Sequencing Center for Infectious Disease"/>
            <person name="Wu L."/>
            <person name="Ma J."/>
        </authorList>
    </citation>
    <scope>NUCLEOTIDE SEQUENCE [LARGE SCALE GENOMIC DNA]</scope>
    <source>
        <strain evidence="4 5">JCM 15608</strain>
    </source>
</reference>
<sequence length="278" mass="31514">MTLYCCAIKRICNFYAILFLFPLSSYALAIDFDGHESEHQQDFLFLLEEGYTQEKGEWQFGLSYQDVSYSGEPNQKKGTDNVWKLGVEYGFTDRFQVEFFLPYQKSSCYQGNVKINTSTAGNPEIELIYQVIQETSVLPVVSIGVGVEIAASSDKAPIRSEEWGYEGFVNASKYLEAWGFLHANLAYGVADKGDETELSYGLGFVRPINDNFSAMIEYLVEREQEDVLQGSNSEVLAQFTVGFSYQNNHGFIAGLAYGQSDNDERLERAFTVKFQYEF</sequence>
<evidence type="ECO:0000313" key="5">
    <source>
        <dbReference type="Proteomes" id="UP001500021"/>
    </source>
</evidence>
<keyword evidence="5" id="KW-1185">Reference proteome</keyword>
<dbReference type="Gene3D" id="2.40.160.20">
    <property type="match status" value="1"/>
</dbReference>
<protein>
    <recommendedName>
        <fullName evidence="3">Outer membrane protein beta-barrel domain-containing protein</fullName>
    </recommendedName>
</protein>
<dbReference type="Proteomes" id="UP001500021">
    <property type="component" value="Unassembled WGS sequence"/>
</dbReference>
<proteinExistence type="predicted"/>
<name>A0ABN1L999_9GAMM</name>
<keyword evidence="1 2" id="KW-0732">Signal</keyword>
<feature type="domain" description="Outer membrane protein beta-barrel" evidence="3">
    <location>
        <begin position="53"/>
        <end position="246"/>
    </location>
</feature>
<dbReference type="Pfam" id="PF13505">
    <property type="entry name" value="OMP_b-brl"/>
    <property type="match status" value="1"/>
</dbReference>
<dbReference type="SUPFAM" id="SSF56935">
    <property type="entry name" value="Porins"/>
    <property type="match status" value="1"/>
</dbReference>
<feature type="signal peptide" evidence="2">
    <location>
        <begin position="1"/>
        <end position="29"/>
    </location>
</feature>
<dbReference type="EMBL" id="BAAAFA010000009">
    <property type="protein sequence ID" value="GAA0820789.1"/>
    <property type="molecule type" value="Genomic_DNA"/>
</dbReference>
<feature type="chain" id="PRO_5046136983" description="Outer membrane protein beta-barrel domain-containing protein" evidence="2">
    <location>
        <begin position="30"/>
        <end position="278"/>
    </location>
</feature>